<feature type="region of interest" description="Disordered" evidence="1">
    <location>
        <begin position="271"/>
        <end position="312"/>
    </location>
</feature>
<feature type="region of interest" description="Disordered" evidence="1">
    <location>
        <begin position="218"/>
        <end position="247"/>
    </location>
</feature>
<dbReference type="PANTHER" id="PTHR33198">
    <property type="entry name" value="ANK_REP_REGION DOMAIN-CONTAINING PROTEIN-RELATED"/>
    <property type="match status" value="1"/>
</dbReference>
<comment type="caution">
    <text evidence="2">The sequence shown here is derived from an EMBL/GenBank/DDBJ whole genome shotgun (WGS) entry which is preliminary data.</text>
</comment>
<gene>
    <name evidence="2" type="ORF">DGAL_LOCUS4370</name>
</gene>
<protein>
    <recommendedName>
        <fullName evidence="4">Retrotransposon gag domain-containing protein</fullName>
    </recommendedName>
</protein>
<reference evidence="2" key="1">
    <citation type="submission" date="2021-11" db="EMBL/GenBank/DDBJ databases">
        <authorList>
            <person name="Schell T."/>
        </authorList>
    </citation>
    <scope>NUCLEOTIDE SEQUENCE</scope>
    <source>
        <strain evidence="2">M5</strain>
    </source>
</reference>
<evidence type="ECO:0008006" key="4">
    <source>
        <dbReference type="Google" id="ProtNLM"/>
    </source>
</evidence>
<accession>A0A8J2RSI2</accession>
<sequence length="312" mass="35516">MDDVTQIIDYLRERCNAGKNKRVWRQQFKSCTQRQGLSIDNWLCELRDLARKCEFETCCNRCDTEQMLDQFLFGLHDREVQLKLFDIGPTLTIDQAISTAHTCETSKLLAEQLTTGASVQGIKPKSTYQKQKSDKVTTAAAAATQADTPTKPTGATCDKCGLKIRPAGHYCPAKTRRVGNAMRLDISKPSESPKPKWQPSLSTKCRTLRRHRLNSRRHPTVRLPPPISRRTTRRRHTRRDRNRQPHQVTRVLPCPGRLESQRRIVQTCPINRPRLGKPETTSLIKDNAAEIGNDPQTSVYTKSQSHGHLTNK</sequence>
<name>A0A8J2RSI2_9CRUS</name>
<dbReference type="Proteomes" id="UP000789390">
    <property type="component" value="Unassembled WGS sequence"/>
</dbReference>
<dbReference type="PANTHER" id="PTHR33198:SF21">
    <property type="entry name" value="RETROTRANSPOSON GAG DOMAIN-CONTAINING PROTEIN"/>
    <property type="match status" value="1"/>
</dbReference>
<dbReference type="AlphaFoldDB" id="A0A8J2RSI2"/>
<evidence type="ECO:0000313" key="2">
    <source>
        <dbReference type="EMBL" id="CAH0101996.1"/>
    </source>
</evidence>
<dbReference type="EMBL" id="CAKKLH010000069">
    <property type="protein sequence ID" value="CAH0101996.1"/>
    <property type="molecule type" value="Genomic_DNA"/>
</dbReference>
<keyword evidence="3" id="KW-1185">Reference proteome</keyword>
<evidence type="ECO:0000313" key="3">
    <source>
        <dbReference type="Proteomes" id="UP000789390"/>
    </source>
</evidence>
<feature type="compositionally biased region" description="Basic residues" evidence="1">
    <location>
        <begin position="230"/>
        <end position="241"/>
    </location>
</feature>
<feature type="compositionally biased region" description="Polar residues" evidence="1">
    <location>
        <begin position="294"/>
        <end position="312"/>
    </location>
</feature>
<dbReference type="OrthoDB" id="8195376at2759"/>
<organism evidence="2 3">
    <name type="scientific">Daphnia galeata</name>
    <dbReference type="NCBI Taxonomy" id="27404"/>
    <lineage>
        <taxon>Eukaryota</taxon>
        <taxon>Metazoa</taxon>
        <taxon>Ecdysozoa</taxon>
        <taxon>Arthropoda</taxon>
        <taxon>Crustacea</taxon>
        <taxon>Branchiopoda</taxon>
        <taxon>Diplostraca</taxon>
        <taxon>Cladocera</taxon>
        <taxon>Anomopoda</taxon>
        <taxon>Daphniidae</taxon>
        <taxon>Daphnia</taxon>
    </lineage>
</organism>
<evidence type="ECO:0000256" key="1">
    <source>
        <dbReference type="SAM" id="MobiDB-lite"/>
    </source>
</evidence>
<proteinExistence type="predicted"/>